<proteinExistence type="predicted"/>
<evidence type="ECO:0000313" key="2">
    <source>
        <dbReference type="Proteomes" id="UP000827976"/>
    </source>
</evidence>
<reference evidence="2" key="1">
    <citation type="journal article" date="2022" name="Nat. Commun.">
        <title>Chromosome evolution and the genetic basis of agronomically important traits in greater yam.</title>
        <authorList>
            <person name="Bredeson J.V."/>
            <person name="Lyons J.B."/>
            <person name="Oniyinde I.O."/>
            <person name="Okereke N.R."/>
            <person name="Kolade O."/>
            <person name="Nnabue I."/>
            <person name="Nwadili C.O."/>
            <person name="Hribova E."/>
            <person name="Parker M."/>
            <person name="Nwogha J."/>
            <person name="Shu S."/>
            <person name="Carlson J."/>
            <person name="Kariba R."/>
            <person name="Muthemba S."/>
            <person name="Knop K."/>
            <person name="Barton G.J."/>
            <person name="Sherwood A.V."/>
            <person name="Lopez-Montes A."/>
            <person name="Asiedu R."/>
            <person name="Jamnadass R."/>
            <person name="Muchugi A."/>
            <person name="Goodstein D."/>
            <person name="Egesi C.N."/>
            <person name="Featherston J."/>
            <person name="Asfaw A."/>
            <person name="Simpson G.G."/>
            <person name="Dolezel J."/>
            <person name="Hendre P.S."/>
            <person name="Van Deynze A."/>
            <person name="Kumar P.L."/>
            <person name="Obidiegwu J.E."/>
            <person name="Bhattacharjee R."/>
            <person name="Rokhsar D.S."/>
        </authorList>
    </citation>
    <scope>NUCLEOTIDE SEQUENCE [LARGE SCALE GENOMIC DNA]</scope>
    <source>
        <strain evidence="2">cv. TDa95/00328</strain>
    </source>
</reference>
<accession>A0ACB7WCU2</accession>
<dbReference type="EC" id="2.3.1.75" evidence="1"/>
<dbReference type="EC" id="2.3.1.20" evidence="1"/>
<keyword evidence="2" id="KW-1185">Reference proteome</keyword>
<protein>
    <submittedName>
        <fullName evidence="1">Diacylglycerol O-acyltransferase protein</fullName>
        <ecNumber evidence="1">2.3.1.20</ecNumber>
        <ecNumber evidence="1">2.3.1.75</ecNumber>
    </submittedName>
</protein>
<keyword evidence="1" id="KW-0808">Transferase</keyword>
<evidence type="ECO:0000313" key="1">
    <source>
        <dbReference type="EMBL" id="KAH7685886.1"/>
    </source>
</evidence>
<dbReference type="EMBL" id="CM037014">
    <property type="protein sequence ID" value="KAH7685886.1"/>
    <property type="molecule type" value="Genomic_DNA"/>
</dbReference>
<keyword evidence="1" id="KW-0012">Acyltransferase</keyword>
<dbReference type="Proteomes" id="UP000827976">
    <property type="component" value="Chromosome 4"/>
</dbReference>
<organism evidence="1 2">
    <name type="scientific">Dioscorea alata</name>
    <name type="common">Purple yam</name>
    <dbReference type="NCBI Taxonomy" id="55571"/>
    <lineage>
        <taxon>Eukaryota</taxon>
        <taxon>Viridiplantae</taxon>
        <taxon>Streptophyta</taxon>
        <taxon>Embryophyta</taxon>
        <taxon>Tracheophyta</taxon>
        <taxon>Spermatophyta</taxon>
        <taxon>Magnoliopsida</taxon>
        <taxon>Liliopsida</taxon>
        <taxon>Dioscoreales</taxon>
        <taxon>Dioscoreaceae</taxon>
        <taxon>Dioscorea</taxon>
    </lineage>
</organism>
<gene>
    <name evidence="1" type="ORF">IHE45_04G068600</name>
</gene>
<name>A0ACB7WCU2_DIOAL</name>
<comment type="caution">
    <text evidence="1">The sequence shown here is derived from an EMBL/GenBank/DDBJ whole genome shotgun (WGS) entry which is preliminary data.</text>
</comment>
<sequence>MSSEPSGALPRRRPSPIAIKKRNDGGGEEGKEEEKEKKGSWMEYEGEAEQPLSPAARLFHQPRFNCYIVAEMGIGTPIDVAAIKAGLLSTLVLHPRFSSVQILDESKGKKPKWVRTNVVIDNHIVIPNLDPNSNNPDQLVEDYVASLSNSPAIDLSRPLWDLHILNFQTSKASSVVILRIHHSLGDGTSLMSLLLACTRKTSNPDSPPSLPFSHHPPRSRHRNHLFAMLAALWAFLLLIFHSFVDLIIFTATAVFLNDSDTPFKGGDGTERHPKRFVHQSVYLDDIKIVKNAVGCTVNDVLLGVTSAGLTRYLYRKNESGNEKEKKKRFESNIRVRSTVLVNIRPSPGIHALADMMQAGKCDAKWGNLMGYMILPFPIAFHRDPLDYVRKGKAIADRKKSSLEAIFTYTCAYVMMKLFGVKATAALSHRLLCHTSLSFSNIIGPVEEIGFYGHPLLYIAPSVYGHPQALTVHYQSYMNKMEIVLAVDESLIPDPHRLLDDLAESLQLIKDAAIAVKSVG</sequence>